<evidence type="ECO:0000313" key="3">
    <source>
        <dbReference type="Proteomes" id="UP000287502"/>
    </source>
</evidence>
<sequence length="421" mass="48014">MKLLRGFLIFVLLAGSVQNAYSFSIDGSFSTSYESSEEKGGDTEGTWENTLILDNVKLINPYLGFNFHGTYSEEDGESFTDIYSAYVEFSSFERALEIKLGRFSFMGNRFLTLDGAEATVRTDWHFGVTAFGGVPEYFDSDDRHINESFRDTGDRLYGGRLFLNGVKNYTGYVSYSKEEDGDRTIQELMGLGLGRRFVSLRDKTVFLSLDGKIDYDMEDDEVYRGMARVYARYKKLGLIADATRIRVEDGSERLGELIITNFSSGKEDRYSYTVEYAINDHYTVYQGTTHVVLLNNFGEWVTGDIYKFGASVDHFKSHGLTSDIEMYIYDGSDSEANGVSFSLDWSILRELRFSFEAEYIGRSEIKNGTIGMDKEESIYSIYGELEYDVIKDLAVSVYAENNRETRYLPENRYGVKATYSF</sequence>
<keyword evidence="1" id="KW-0732">Signal</keyword>
<evidence type="ECO:0000313" key="2">
    <source>
        <dbReference type="EMBL" id="QAR32574.1"/>
    </source>
</evidence>
<protein>
    <recommendedName>
        <fullName evidence="4">Alginate export domain-containing protein</fullName>
    </recommendedName>
</protein>
<reference evidence="2 3" key="1">
    <citation type="submission" date="2019-01" db="EMBL/GenBank/DDBJ databases">
        <title>Geovibrio thiophilus DSM 11263, complete genome.</title>
        <authorList>
            <person name="Spring S."/>
            <person name="Bunk B."/>
            <person name="Sproer C."/>
        </authorList>
    </citation>
    <scope>NUCLEOTIDE SEQUENCE [LARGE SCALE GENOMIC DNA]</scope>
    <source>
        <strain evidence="2 3">DSM 11263</strain>
    </source>
</reference>
<organism evidence="2 3">
    <name type="scientific">Geovibrio thiophilus</name>
    <dbReference type="NCBI Taxonomy" id="139438"/>
    <lineage>
        <taxon>Bacteria</taxon>
        <taxon>Pseudomonadati</taxon>
        <taxon>Deferribacterota</taxon>
        <taxon>Deferribacteres</taxon>
        <taxon>Deferribacterales</taxon>
        <taxon>Geovibrionaceae</taxon>
        <taxon>Geovibrio</taxon>
    </lineage>
</organism>
<dbReference type="RefSeq" id="WP_128465861.1">
    <property type="nucleotide sequence ID" value="NZ_CP035108.1"/>
</dbReference>
<dbReference type="OrthoDB" id="9781907at2"/>
<dbReference type="EMBL" id="CP035108">
    <property type="protein sequence ID" value="QAR32574.1"/>
    <property type="molecule type" value="Genomic_DNA"/>
</dbReference>
<dbReference type="KEGG" id="gtl:EP073_03880"/>
<name>A0A410JWN3_9BACT</name>
<proteinExistence type="predicted"/>
<feature type="chain" id="PRO_5019013625" description="Alginate export domain-containing protein" evidence="1">
    <location>
        <begin position="21"/>
        <end position="421"/>
    </location>
</feature>
<feature type="signal peptide" evidence="1">
    <location>
        <begin position="1"/>
        <end position="20"/>
    </location>
</feature>
<evidence type="ECO:0000256" key="1">
    <source>
        <dbReference type="SAM" id="SignalP"/>
    </source>
</evidence>
<evidence type="ECO:0008006" key="4">
    <source>
        <dbReference type="Google" id="ProtNLM"/>
    </source>
</evidence>
<keyword evidence="3" id="KW-1185">Reference proteome</keyword>
<gene>
    <name evidence="2" type="ORF">EP073_03880</name>
</gene>
<dbReference type="AlphaFoldDB" id="A0A410JWN3"/>
<accession>A0A410JWN3</accession>
<dbReference type="Proteomes" id="UP000287502">
    <property type="component" value="Chromosome"/>
</dbReference>